<dbReference type="InterPro" id="IPR013563">
    <property type="entry name" value="Oligopep_ABC_C"/>
</dbReference>
<dbReference type="PROSITE" id="PS50893">
    <property type="entry name" value="ABC_TRANSPORTER_2"/>
    <property type="match status" value="2"/>
</dbReference>
<evidence type="ECO:0000256" key="2">
    <source>
        <dbReference type="ARBA" id="ARBA00005417"/>
    </source>
</evidence>
<keyword evidence="3" id="KW-0813">Transport</keyword>
<evidence type="ECO:0000256" key="3">
    <source>
        <dbReference type="ARBA" id="ARBA00022448"/>
    </source>
</evidence>
<feature type="region of interest" description="Disordered" evidence="8">
    <location>
        <begin position="266"/>
        <end position="344"/>
    </location>
</feature>
<reference evidence="10 11" key="1">
    <citation type="submission" date="2021-03" db="EMBL/GenBank/DDBJ databases">
        <title>Sequencing the genomes of 1000 actinobacteria strains.</title>
        <authorList>
            <person name="Klenk H.-P."/>
        </authorList>
    </citation>
    <scope>NUCLEOTIDE SEQUENCE [LARGE SCALE GENOMIC DNA]</scope>
    <source>
        <strain evidence="10 11">DSM 12544</strain>
    </source>
</reference>
<evidence type="ECO:0000256" key="7">
    <source>
        <dbReference type="ARBA" id="ARBA00023136"/>
    </source>
</evidence>
<accession>A0ABS4SZG1</accession>
<evidence type="ECO:0000256" key="8">
    <source>
        <dbReference type="SAM" id="MobiDB-lite"/>
    </source>
</evidence>
<gene>
    <name evidence="10" type="ORF">JOF45_000620</name>
</gene>
<dbReference type="Gene3D" id="3.40.50.300">
    <property type="entry name" value="P-loop containing nucleotide triphosphate hydrolases"/>
    <property type="match status" value="2"/>
</dbReference>
<dbReference type="CDD" id="cd03257">
    <property type="entry name" value="ABC_NikE_OppD_transporters"/>
    <property type="match status" value="2"/>
</dbReference>
<dbReference type="PANTHER" id="PTHR43297:SF2">
    <property type="entry name" value="DIPEPTIDE TRANSPORT ATP-BINDING PROTEIN DPPD"/>
    <property type="match status" value="1"/>
</dbReference>
<dbReference type="InterPro" id="IPR050388">
    <property type="entry name" value="ABC_Ni/Peptide_Import"/>
</dbReference>
<dbReference type="PANTHER" id="PTHR43297">
    <property type="entry name" value="OLIGOPEPTIDE TRANSPORT ATP-BINDING PROTEIN APPD"/>
    <property type="match status" value="1"/>
</dbReference>
<dbReference type="InterPro" id="IPR027417">
    <property type="entry name" value="P-loop_NTPase"/>
</dbReference>
<evidence type="ECO:0000313" key="11">
    <source>
        <dbReference type="Proteomes" id="UP001519331"/>
    </source>
</evidence>
<evidence type="ECO:0000259" key="9">
    <source>
        <dbReference type="PROSITE" id="PS50893"/>
    </source>
</evidence>
<evidence type="ECO:0000256" key="4">
    <source>
        <dbReference type="ARBA" id="ARBA00022475"/>
    </source>
</evidence>
<keyword evidence="11" id="KW-1185">Reference proteome</keyword>
<dbReference type="InterPro" id="IPR003439">
    <property type="entry name" value="ABC_transporter-like_ATP-bd"/>
</dbReference>
<feature type="domain" description="ABC transporter" evidence="9">
    <location>
        <begin position="349"/>
        <end position="594"/>
    </location>
</feature>
<protein>
    <submittedName>
        <fullName evidence="10">Peptide/nickel transport system ATP-binding protein</fullName>
    </submittedName>
</protein>
<comment type="caution">
    <text evidence="10">The sequence shown here is derived from an EMBL/GenBank/DDBJ whole genome shotgun (WGS) entry which is preliminary data.</text>
</comment>
<keyword evidence="7" id="KW-0472">Membrane</keyword>
<dbReference type="SMART" id="SM00382">
    <property type="entry name" value="AAA"/>
    <property type="match status" value="2"/>
</dbReference>
<comment type="subcellular location">
    <subcellularLocation>
        <location evidence="1">Cell membrane</location>
        <topology evidence="1">Peripheral membrane protein</topology>
    </subcellularLocation>
</comment>
<evidence type="ECO:0000256" key="6">
    <source>
        <dbReference type="ARBA" id="ARBA00022840"/>
    </source>
</evidence>
<dbReference type="InterPro" id="IPR003593">
    <property type="entry name" value="AAA+_ATPase"/>
</dbReference>
<organism evidence="10 11">
    <name type="scientific">Nesterenkonia lacusekhoensis</name>
    <dbReference type="NCBI Taxonomy" id="150832"/>
    <lineage>
        <taxon>Bacteria</taxon>
        <taxon>Bacillati</taxon>
        <taxon>Actinomycetota</taxon>
        <taxon>Actinomycetes</taxon>
        <taxon>Micrococcales</taxon>
        <taxon>Micrococcaceae</taxon>
        <taxon>Nesterenkonia</taxon>
    </lineage>
</organism>
<keyword evidence="5" id="KW-0547">Nucleotide-binding</keyword>
<dbReference type="Proteomes" id="UP001519331">
    <property type="component" value="Unassembled WGS sequence"/>
</dbReference>
<dbReference type="Pfam" id="PF00005">
    <property type="entry name" value="ABC_tran"/>
    <property type="match status" value="2"/>
</dbReference>
<keyword evidence="6 10" id="KW-0067">ATP-binding</keyword>
<feature type="domain" description="ABC transporter" evidence="9">
    <location>
        <begin position="18"/>
        <end position="264"/>
    </location>
</feature>
<dbReference type="Pfam" id="PF08352">
    <property type="entry name" value="oligo_HPY"/>
    <property type="match status" value="2"/>
</dbReference>
<evidence type="ECO:0000256" key="1">
    <source>
        <dbReference type="ARBA" id="ARBA00004202"/>
    </source>
</evidence>
<proteinExistence type="inferred from homology"/>
<keyword evidence="4" id="KW-1003">Cell membrane</keyword>
<evidence type="ECO:0000256" key="5">
    <source>
        <dbReference type="ARBA" id="ARBA00022741"/>
    </source>
</evidence>
<dbReference type="RefSeq" id="WP_210047868.1">
    <property type="nucleotide sequence ID" value="NZ_JAGINX010000001.1"/>
</dbReference>
<sequence length="602" mass="64466">MNDADERSAAGRTSTDLLEISGLRIGTSSTGLVHGVDLTIGRGERVGLIGESGSGKSLTLLAAMGLLPENLQASGSVGLEGEGELIGAQERRLAAVRGSRISMVFQEPMTALNPLMRVGEQVAETIRIHRGGAGEQLHHRVLELLDSVRIPEPARAARAYPHELSGGQRQRVMLALAMANRPDLLLADEPTTALDVTVQRQVLDIMADQVRQTGSSLLFVTHDLGVVASLCDRVLIMREGQIVESGSTEEVFRAPQHPYTRGLLAASALETDPRTGRLRTIGAGAGEQPASGSASDPVPELGRAPGPGSAPRHEPVPEPVRRRHSLGPHEALSGARPQIFNQTDEAPLLAARDLTRTYGRTGPLGGRRQVQALRGVSFDVRAGQRFGIVGESGCGKSTLLRMLTGLEGDGSGSVTVGGQEVLGRKERHLRWLRDTAQIVFQDPMGSLDPRMRIGDVVAEPLRGVAREERRSRVTAMLEDVGLPGAAAERYPHEFSGGQRQRIAIARALITRPKILVADEAVSALDVSVRAQVLNLLDDLVRDYDLTMLFVSHDLHVVRHACDTVAVMQEGRIVECGPAEALFAEPQHSYTASLMDSVPPVAG</sequence>
<name>A0ABS4SZG1_9MICC</name>
<dbReference type="NCBIfam" id="NF008453">
    <property type="entry name" value="PRK11308.1"/>
    <property type="match status" value="2"/>
</dbReference>
<dbReference type="SUPFAM" id="SSF52540">
    <property type="entry name" value="P-loop containing nucleoside triphosphate hydrolases"/>
    <property type="match status" value="2"/>
</dbReference>
<dbReference type="InterPro" id="IPR017871">
    <property type="entry name" value="ABC_transporter-like_CS"/>
</dbReference>
<comment type="similarity">
    <text evidence="2">Belongs to the ABC transporter superfamily.</text>
</comment>
<dbReference type="GO" id="GO:0005524">
    <property type="term" value="F:ATP binding"/>
    <property type="evidence" value="ECO:0007669"/>
    <property type="project" value="UniProtKB-KW"/>
</dbReference>
<dbReference type="NCBIfam" id="NF007739">
    <property type="entry name" value="PRK10419.1"/>
    <property type="match status" value="2"/>
</dbReference>
<feature type="compositionally biased region" description="Basic and acidic residues" evidence="8">
    <location>
        <begin position="311"/>
        <end position="320"/>
    </location>
</feature>
<evidence type="ECO:0000313" key="10">
    <source>
        <dbReference type="EMBL" id="MBP2317601.1"/>
    </source>
</evidence>
<dbReference type="PROSITE" id="PS00211">
    <property type="entry name" value="ABC_TRANSPORTER_1"/>
    <property type="match status" value="2"/>
</dbReference>
<dbReference type="EMBL" id="JAGINX010000001">
    <property type="protein sequence ID" value="MBP2317601.1"/>
    <property type="molecule type" value="Genomic_DNA"/>
</dbReference>